<dbReference type="AlphaFoldDB" id="A0A841GLQ0"/>
<evidence type="ECO:0000313" key="3">
    <source>
        <dbReference type="EMBL" id="MBB6069701.1"/>
    </source>
</evidence>
<feature type="region of interest" description="Disordered" evidence="1">
    <location>
        <begin position="30"/>
        <end position="87"/>
    </location>
</feature>
<protein>
    <recommendedName>
        <fullName evidence="5">DUF2339 domain-containing protein</fullName>
    </recommendedName>
</protein>
<dbReference type="RefSeq" id="WP_170036211.1">
    <property type="nucleotide sequence ID" value="NZ_JABDTL010000002.1"/>
</dbReference>
<feature type="transmembrane region" description="Helical" evidence="2">
    <location>
        <begin position="272"/>
        <end position="291"/>
    </location>
</feature>
<comment type="caution">
    <text evidence="3">The sequence shown here is derived from an EMBL/GenBank/DDBJ whole genome shotgun (WGS) entry which is preliminary data.</text>
</comment>
<feature type="transmembrane region" description="Helical" evidence="2">
    <location>
        <begin position="582"/>
        <end position="603"/>
    </location>
</feature>
<feature type="transmembrane region" description="Helical" evidence="2">
    <location>
        <begin position="147"/>
        <end position="164"/>
    </location>
</feature>
<feature type="transmembrane region" description="Helical" evidence="2">
    <location>
        <begin position="475"/>
        <end position="495"/>
    </location>
</feature>
<feature type="transmembrane region" description="Helical" evidence="2">
    <location>
        <begin position="502"/>
        <end position="521"/>
    </location>
</feature>
<evidence type="ECO:0000313" key="4">
    <source>
        <dbReference type="Proteomes" id="UP000582837"/>
    </source>
</evidence>
<evidence type="ECO:0000256" key="2">
    <source>
        <dbReference type="SAM" id="Phobius"/>
    </source>
</evidence>
<dbReference type="EMBL" id="JACHIA010000003">
    <property type="protein sequence ID" value="MBB6069701.1"/>
    <property type="molecule type" value="Genomic_DNA"/>
</dbReference>
<name>A0A841GLQ0_9BACT</name>
<dbReference type="Pfam" id="PF10101">
    <property type="entry name" value="DUF2339"/>
    <property type="match status" value="1"/>
</dbReference>
<feature type="transmembrane region" description="Helical" evidence="2">
    <location>
        <begin position="115"/>
        <end position="135"/>
    </location>
</feature>
<keyword evidence="2" id="KW-0812">Transmembrane</keyword>
<keyword evidence="2" id="KW-0472">Membrane</keyword>
<evidence type="ECO:0008006" key="5">
    <source>
        <dbReference type="Google" id="ProtNLM"/>
    </source>
</evidence>
<proteinExistence type="predicted"/>
<feature type="transmembrane region" description="Helical" evidence="2">
    <location>
        <begin position="527"/>
        <end position="544"/>
    </location>
</feature>
<keyword evidence="2" id="KW-1133">Transmembrane helix</keyword>
<keyword evidence="4" id="KW-1185">Reference proteome</keyword>
<feature type="transmembrane region" description="Helical" evidence="2">
    <location>
        <begin position="347"/>
        <end position="368"/>
    </location>
</feature>
<reference evidence="3 4" key="1">
    <citation type="submission" date="2020-08" db="EMBL/GenBank/DDBJ databases">
        <title>Genomic Encyclopedia of Type Strains, Phase IV (KMG-IV): sequencing the most valuable type-strain genomes for metagenomic binning, comparative biology and taxonomic classification.</title>
        <authorList>
            <person name="Goeker M."/>
        </authorList>
    </citation>
    <scope>NUCLEOTIDE SEQUENCE [LARGE SCALE GENOMIC DNA]</scope>
    <source>
        <strain evidence="3 4">DSM 29007</strain>
    </source>
</reference>
<gene>
    <name evidence="3" type="ORF">HNQ61_001318</name>
</gene>
<feature type="compositionally biased region" description="Pro residues" evidence="1">
    <location>
        <begin position="44"/>
        <end position="57"/>
    </location>
</feature>
<feature type="transmembrane region" description="Helical" evidence="2">
    <location>
        <begin position="171"/>
        <end position="190"/>
    </location>
</feature>
<sequence>MSSPQDNFLEARIARLERMVEEIHQRLPALAGTPPAPEAGFPAAPQPPEQPAVPPLFPQQAWPGSHTVPPLFPGQAQPRALPPIHAGAGPAVGRAPAPVIPDELAALLQWDSQTWLNRLGIVMLLLGVALLFRYSIDRGWLTNEVRVAFGAAVGAVLTGIGLRMDRERRFSAVLLGGGLAAFYITGWAAFNLYALVPYTIAFIALVAITAAASGLALWRSEPALAVLGSAGGLGVPLLLGISYASPMGLAAYTSMILAWTAVPYIRRGWRSTVWTANGFAWTLLALYANWLPTTFQATTAGRGWIQAAALFAWVILGALPIARRVGGWFSQSHARHAERRWSGLESLHWYGIAIVPPAMLVLVTALTWRMWNQSWGVVTICVAAAYALAAAGLRRRDIRMARVLLISAAALLPVGCLGALEGPVLLVSIAAQMLALHVLAIRGAGPAARWMAHKLFVVAGLWTLYRIAVPGEASAGRVLADVAVVAAVFASSFAIRVRDEIVIYRVYAHIGVMGIVLREVATRPGGQGIATIIWCAYGLGLLLLATKRGSATMERLAIATLLATVAKLFMVDLARLDALFRVLIFLGFGAVFLWLSYSLAGWWRPAAPAEPPASPAGRDG</sequence>
<feature type="transmembrane region" description="Helical" evidence="2">
    <location>
        <begin position="224"/>
        <end position="243"/>
    </location>
</feature>
<feature type="transmembrane region" description="Helical" evidence="2">
    <location>
        <begin position="374"/>
        <end position="393"/>
    </location>
</feature>
<dbReference type="PANTHER" id="PTHR38434:SF1">
    <property type="entry name" value="BLL2549 PROTEIN"/>
    <property type="match status" value="1"/>
</dbReference>
<dbReference type="PANTHER" id="PTHR38434">
    <property type="entry name" value="BLL2549 PROTEIN"/>
    <property type="match status" value="1"/>
</dbReference>
<feature type="transmembrane region" description="Helical" evidence="2">
    <location>
        <begin position="249"/>
        <end position="265"/>
    </location>
</feature>
<accession>A0A841GLQ0</accession>
<feature type="transmembrane region" description="Helical" evidence="2">
    <location>
        <begin position="196"/>
        <end position="217"/>
    </location>
</feature>
<dbReference type="Proteomes" id="UP000582837">
    <property type="component" value="Unassembled WGS sequence"/>
</dbReference>
<organism evidence="3 4">
    <name type="scientific">Longimicrobium terrae</name>
    <dbReference type="NCBI Taxonomy" id="1639882"/>
    <lineage>
        <taxon>Bacteria</taxon>
        <taxon>Pseudomonadati</taxon>
        <taxon>Gemmatimonadota</taxon>
        <taxon>Longimicrobiia</taxon>
        <taxon>Longimicrobiales</taxon>
        <taxon>Longimicrobiaceae</taxon>
        <taxon>Longimicrobium</taxon>
    </lineage>
</organism>
<evidence type="ECO:0000256" key="1">
    <source>
        <dbReference type="SAM" id="MobiDB-lite"/>
    </source>
</evidence>
<dbReference type="InterPro" id="IPR019286">
    <property type="entry name" value="DUF2339_TM"/>
</dbReference>
<feature type="transmembrane region" description="Helical" evidence="2">
    <location>
        <begin position="400"/>
        <end position="420"/>
    </location>
</feature>
<feature type="transmembrane region" description="Helical" evidence="2">
    <location>
        <begin position="303"/>
        <end position="326"/>
    </location>
</feature>